<dbReference type="InterPro" id="IPR028081">
    <property type="entry name" value="Leu-bd"/>
</dbReference>
<evidence type="ECO:0000313" key="4">
    <source>
        <dbReference type="Proteomes" id="UP000281431"/>
    </source>
</evidence>
<gene>
    <name evidence="3" type="ORF">EA472_03910</name>
</gene>
<dbReference type="PANTHER" id="PTHR30483">
    <property type="entry name" value="LEUCINE-SPECIFIC-BINDING PROTEIN"/>
    <property type="match status" value="1"/>
</dbReference>
<evidence type="ECO:0000313" key="3">
    <source>
        <dbReference type="EMBL" id="RQH02456.1"/>
    </source>
</evidence>
<dbReference type="InterPro" id="IPR051010">
    <property type="entry name" value="BCAA_transport"/>
</dbReference>
<dbReference type="SUPFAM" id="SSF53822">
    <property type="entry name" value="Periplasmic binding protein-like I"/>
    <property type="match status" value="1"/>
</dbReference>
<dbReference type="EMBL" id="REFZ01000002">
    <property type="protein sequence ID" value="RQH02456.1"/>
    <property type="molecule type" value="Genomic_DNA"/>
</dbReference>
<dbReference type="PROSITE" id="PS51257">
    <property type="entry name" value="PROKAR_LIPOPROTEIN"/>
    <property type="match status" value="1"/>
</dbReference>
<dbReference type="Gene3D" id="3.40.50.2300">
    <property type="match status" value="2"/>
</dbReference>
<proteinExistence type="predicted"/>
<reference evidence="3 4" key="1">
    <citation type="submission" date="2018-10" db="EMBL/GenBank/DDBJ databases">
        <title>Natrarchaeobius chitinivorans gen. nov., sp. nov., and Natrarchaeobius haloalkaliphilus sp. nov., alkaliphilic, chitin-utilizing haloarchaea from hypersaline alkaline lakes.</title>
        <authorList>
            <person name="Sorokin D.Y."/>
            <person name="Elcheninov A.G."/>
            <person name="Kostrikina N.A."/>
            <person name="Bale N.J."/>
            <person name="Sinninghe Damste J.S."/>
            <person name="Khijniak T.V."/>
            <person name="Kublanov I.V."/>
            <person name="Toshchakov S.V."/>
        </authorList>
    </citation>
    <scope>NUCLEOTIDE SEQUENCE [LARGE SCALE GENOMIC DNA]</scope>
    <source>
        <strain evidence="3 4">AArcht7</strain>
    </source>
</reference>
<name>A0A3N6PSF9_NATCH</name>
<evidence type="ECO:0000259" key="2">
    <source>
        <dbReference type="Pfam" id="PF13458"/>
    </source>
</evidence>
<organism evidence="3 4">
    <name type="scientific">Natrarchaeobius chitinivorans</name>
    <dbReference type="NCBI Taxonomy" id="1679083"/>
    <lineage>
        <taxon>Archaea</taxon>
        <taxon>Methanobacteriati</taxon>
        <taxon>Methanobacteriota</taxon>
        <taxon>Stenosarchaea group</taxon>
        <taxon>Halobacteria</taxon>
        <taxon>Halobacteriales</taxon>
        <taxon>Natrialbaceae</taxon>
        <taxon>Natrarchaeobius</taxon>
    </lineage>
</organism>
<dbReference type="Pfam" id="PF13458">
    <property type="entry name" value="Peripla_BP_6"/>
    <property type="match status" value="1"/>
</dbReference>
<dbReference type="AlphaFoldDB" id="A0A3N6PSF9"/>
<dbReference type="InterPro" id="IPR028082">
    <property type="entry name" value="Peripla_BP_I"/>
</dbReference>
<evidence type="ECO:0000256" key="1">
    <source>
        <dbReference type="ARBA" id="ARBA00022729"/>
    </source>
</evidence>
<keyword evidence="1" id="KW-0732">Signal</keyword>
<dbReference type="Proteomes" id="UP000281431">
    <property type="component" value="Unassembled WGS sequence"/>
</dbReference>
<sequence>MVNDSRVDYTSRRTVLTAAAGTAAVGLAGCTGSDDDADLTVGLSIPLSGDFSGNGAQYQAAFETWEDKIEEQGGIDGHDVELRYDDNDSQEDQASRIANQYVDDEVDFVVSAYSSPLARAMAGPLEQAGIPFVTTGSNNDEIHAESDTMYMFEPPVDRRAEGNVLENEGVTEVAALVVDLGWARIMHDRFVEDIAPQHGIDVVYEDVHATDIDDFSSFILQAEESDADAIITTNYPEDVVNVLRSMTSQGYEPEFVSSHTANLPSVGEQLGDTVEGLCVPTCYAETFDTHENDDFPDRFREVRSSDEIELDVNAANGYGVLQTFEQAVENAGPDPESINESLRNDEFDTVIGTTTFDDRGVQEGFWSLEQWHSDSSLELVWPDDEATGDFIHPKPWN</sequence>
<accession>A0A3N6PSF9</accession>
<dbReference type="PANTHER" id="PTHR30483:SF6">
    <property type="entry name" value="PERIPLASMIC BINDING PROTEIN OF ABC TRANSPORTER FOR NATURAL AMINO ACIDS"/>
    <property type="match status" value="1"/>
</dbReference>
<keyword evidence="4" id="KW-1185">Reference proteome</keyword>
<feature type="domain" description="Leucine-binding protein" evidence="2">
    <location>
        <begin position="39"/>
        <end position="358"/>
    </location>
</feature>
<protein>
    <recommendedName>
        <fullName evidence="2">Leucine-binding protein domain-containing protein</fullName>
    </recommendedName>
</protein>
<comment type="caution">
    <text evidence="3">The sequence shown here is derived from an EMBL/GenBank/DDBJ whole genome shotgun (WGS) entry which is preliminary data.</text>
</comment>